<evidence type="ECO:0000313" key="3">
    <source>
        <dbReference type="EMBL" id="KAL3507349.1"/>
    </source>
</evidence>
<sequence>MEKSCKRSAIQSFKNSKALLLLLSLLLISSLYYVHCSLDFSVTCEPSSAQNGRALLEINPPNKQSTVKIHEEQHNNNPTASSTTKDRQFGMAAHEVPSGPNPESNR</sequence>
<dbReference type="PANTHER" id="PTHR35301">
    <property type="entry name" value="CLAVATA3/ESR (CLE)-RELATED PROTEIN 41-RELATED"/>
    <property type="match status" value="1"/>
</dbReference>
<feature type="chain" id="PRO_5044795166" evidence="2">
    <location>
        <begin position="37"/>
        <end position="106"/>
    </location>
</feature>
<evidence type="ECO:0000256" key="1">
    <source>
        <dbReference type="SAM" id="MobiDB-lite"/>
    </source>
</evidence>
<dbReference type="AlphaFoldDB" id="A0ABD2YLE0"/>
<name>A0ABD2YLE0_9GENT</name>
<gene>
    <name evidence="3" type="ORF">ACH5RR_032731</name>
</gene>
<reference evidence="3 4" key="1">
    <citation type="submission" date="2024-11" db="EMBL/GenBank/DDBJ databases">
        <title>A near-complete genome assembly of Cinchona calisaya.</title>
        <authorList>
            <person name="Lian D.C."/>
            <person name="Zhao X.W."/>
            <person name="Wei L."/>
        </authorList>
    </citation>
    <scope>NUCLEOTIDE SEQUENCE [LARGE SCALE GENOMIC DNA]</scope>
    <source>
        <tissue evidence="3">Nenye</tissue>
    </source>
</reference>
<feature type="signal peptide" evidence="2">
    <location>
        <begin position="1"/>
        <end position="36"/>
    </location>
</feature>
<evidence type="ECO:0000313" key="4">
    <source>
        <dbReference type="Proteomes" id="UP001630127"/>
    </source>
</evidence>
<keyword evidence="2" id="KW-0732">Signal</keyword>
<dbReference type="Proteomes" id="UP001630127">
    <property type="component" value="Unassembled WGS sequence"/>
</dbReference>
<evidence type="ECO:0000256" key="2">
    <source>
        <dbReference type="SAM" id="SignalP"/>
    </source>
</evidence>
<dbReference type="EMBL" id="JBJUIK010000013">
    <property type="protein sequence ID" value="KAL3507349.1"/>
    <property type="molecule type" value="Genomic_DNA"/>
</dbReference>
<dbReference type="InterPro" id="IPR037495">
    <property type="entry name" value="CLE41/42/44"/>
</dbReference>
<comment type="caution">
    <text evidence="3">The sequence shown here is derived from an EMBL/GenBank/DDBJ whole genome shotgun (WGS) entry which is preliminary data.</text>
</comment>
<accession>A0ABD2YLE0</accession>
<organism evidence="3 4">
    <name type="scientific">Cinchona calisaya</name>
    <dbReference type="NCBI Taxonomy" id="153742"/>
    <lineage>
        <taxon>Eukaryota</taxon>
        <taxon>Viridiplantae</taxon>
        <taxon>Streptophyta</taxon>
        <taxon>Embryophyta</taxon>
        <taxon>Tracheophyta</taxon>
        <taxon>Spermatophyta</taxon>
        <taxon>Magnoliopsida</taxon>
        <taxon>eudicotyledons</taxon>
        <taxon>Gunneridae</taxon>
        <taxon>Pentapetalae</taxon>
        <taxon>asterids</taxon>
        <taxon>lamiids</taxon>
        <taxon>Gentianales</taxon>
        <taxon>Rubiaceae</taxon>
        <taxon>Cinchonoideae</taxon>
        <taxon>Cinchoneae</taxon>
        <taxon>Cinchona</taxon>
    </lineage>
</organism>
<protein>
    <submittedName>
        <fullName evidence="3">Uncharacterized protein</fullName>
    </submittedName>
</protein>
<dbReference type="PANTHER" id="PTHR35301:SF1">
    <property type="entry name" value="CLAVATA3_ESR (CLE)-RELATED PROTEIN 41-RELATED"/>
    <property type="match status" value="1"/>
</dbReference>
<keyword evidence="4" id="KW-1185">Reference proteome</keyword>
<feature type="region of interest" description="Disordered" evidence="1">
    <location>
        <begin position="61"/>
        <end position="106"/>
    </location>
</feature>
<proteinExistence type="predicted"/>